<evidence type="ECO:0000313" key="2">
    <source>
        <dbReference type="EMBL" id="RDI43452.1"/>
    </source>
</evidence>
<reference evidence="2 3" key="1">
    <citation type="submission" date="2018-07" db="EMBL/GenBank/DDBJ databases">
        <title>Genomic Encyclopedia of Type Strains, Phase IV (KMG-IV): sequencing the most valuable type-strain genomes for metagenomic binning, comparative biology and taxonomic classification.</title>
        <authorList>
            <person name="Goeker M."/>
        </authorList>
    </citation>
    <scope>NUCLEOTIDE SEQUENCE [LARGE SCALE GENOMIC DNA]</scope>
    <source>
        <strain evidence="2 3">DSM 44952</strain>
    </source>
</reference>
<proteinExistence type="predicted"/>
<feature type="transmembrane region" description="Helical" evidence="1">
    <location>
        <begin position="40"/>
        <end position="61"/>
    </location>
</feature>
<dbReference type="InterPro" id="IPR024244">
    <property type="entry name" value="DUF2537"/>
</dbReference>
<organism evidence="2 3">
    <name type="scientific">Nocardia mexicana</name>
    <dbReference type="NCBI Taxonomy" id="279262"/>
    <lineage>
        <taxon>Bacteria</taxon>
        <taxon>Bacillati</taxon>
        <taxon>Actinomycetota</taxon>
        <taxon>Actinomycetes</taxon>
        <taxon>Mycobacteriales</taxon>
        <taxon>Nocardiaceae</taxon>
        <taxon>Nocardia</taxon>
    </lineage>
</organism>
<dbReference type="Proteomes" id="UP000255355">
    <property type="component" value="Unassembled WGS sequence"/>
</dbReference>
<dbReference type="RefSeq" id="WP_068033025.1">
    <property type="nucleotide sequence ID" value="NZ_QQAZ01000021.1"/>
</dbReference>
<keyword evidence="1" id="KW-0812">Transmembrane</keyword>
<evidence type="ECO:0000256" key="1">
    <source>
        <dbReference type="SAM" id="Phobius"/>
    </source>
</evidence>
<dbReference type="STRING" id="1210089.GCA_001613165_08160"/>
<keyword evidence="1" id="KW-1133">Transmembrane helix</keyword>
<dbReference type="Pfam" id="PF10801">
    <property type="entry name" value="DUF2537"/>
    <property type="match status" value="1"/>
</dbReference>
<dbReference type="EMBL" id="QQAZ01000021">
    <property type="protein sequence ID" value="RDI43452.1"/>
    <property type="molecule type" value="Genomic_DNA"/>
</dbReference>
<dbReference type="AlphaFoldDB" id="A0A370GI40"/>
<feature type="transmembrane region" description="Helical" evidence="1">
    <location>
        <begin position="73"/>
        <end position="92"/>
    </location>
</feature>
<protein>
    <submittedName>
        <fullName evidence="2">Uncharacterized protein DUF2537</fullName>
    </submittedName>
</protein>
<comment type="caution">
    <text evidence="2">The sequence shown here is derived from an EMBL/GenBank/DDBJ whole genome shotgun (WGS) entry which is preliminary data.</text>
</comment>
<sequence>MSNPHGPEPTPWAAGLAVASLVAVLTAAGVFSFGSALAHVHWVLAVAVNVIAVGGATPTLWRWRYTPVTRWVLGGIGAGVLLGWITLLIAAVSS</sequence>
<keyword evidence="1" id="KW-0472">Membrane</keyword>
<evidence type="ECO:0000313" key="3">
    <source>
        <dbReference type="Proteomes" id="UP000255355"/>
    </source>
</evidence>
<gene>
    <name evidence="2" type="ORF">DFR68_1219</name>
</gene>
<keyword evidence="3" id="KW-1185">Reference proteome</keyword>
<name>A0A370GI40_9NOCA</name>
<accession>A0A370GI40</accession>
<feature type="transmembrane region" description="Helical" evidence="1">
    <location>
        <begin position="12"/>
        <end position="33"/>
    </location>
</feature>